<evidence type="ECO:0000256" key="5">
    <source>
        <dbReference type="ARBA" id="ARBA00022692"/>
    </source>
</evidence>
<evidence type="ECO:0000313" key="15">
    <source>
        <dbReference type="Proteomes" id="UP000008744"/>
    </source>
</evidence>
<dbReference type="PANTHER" id="PTHR12504:SF0">
    <property type="entry name" value="MITOCHONDRIAL IMPORT RECEPTOR SUBUNIT TOM22 HOMOLOG"/>
    <property type="match status" value="1"/>
</dbReference>
<dbReference type="EMBL" id="CH479211">
    <property type="protein sequence ID" value="EDW33105.1"/>
    <property type="molecule type" value="Genomic_DNA"/>
</dbReference>
<keyword evidence="5" id="KW-0812">Transmembrane</keyword>
<dbReference type="eggNOG" id="KOG4111">
    <property type="taxonomic scope" value="Eukaryota"/>
</dbReference>
<evidence type="ECO:0000256" key="3">
    <source>
        <dbReference type="ARBA" id="ARBA00016229"/>
    </source>
</evidence>
<comment type="subcellular location">
    <subcellularLocation>
        <location evidence="1">Mitochondrion outer membrane</location>
        <topology evidence="1">Single-pass membrane protein</topology>
    </subcellularLocation>
</comment>
<dbReference type="PANTHER" id="PTHR12504">
    <property type="entry name" value="MITOCHONDRIAL IMPORT RECEPTOR SUBUNIT TOM22"/>
    <property type="match status" value="1"/>
</dbReference>
<keyword evidence="9" id="KW-0811">Translocation</keyword>
<dbReference type="Proteomes" id="UP000008744">
    <property type="component" value="Unassembled WGS sequence"/>
</dbReference>
<evidence type="ECO:0000256" key="11">
    <source>
        <dbReference type="ARBA" id="ARBA00023136"/>
    </source>
</evidence>
<dbReference type="CDD" id="cd22884">
    <property type="entry name" value="TOM22"/>
    <property type="match status" value="1"/>
</dbReference>
<reference evidence="14 15" key="1">
    <citation type="journal article" date="2007" name="Nature">
        <title>Evolution of genes and genomes on the Drosophila phylogeny.</title>
        <authorList>
            <consortium name="Drosophila 12 Genomes Consortium"/>
            <person name="Clark A.G."/>
            <person name="Eisen M.B."/>
            <person name="Smith D.R."/>
            <person name="Bergman C.M."/>
            <person name="Oliver B."/>
            <person name="Markow T.A."/>
            <person name="Kaufman T.C."/>
            <person name="Kellis M."/>
            <person name="Gelbart W."/>
            <person name="Iyer V.N."/>
            <person name="Pollard D.A."/>
            <person name="Sackton T.B."/>
            <person name="Larracuente A.M."/>
            <person name="Singh N.D."/>
            <person name="Abad J.P."/>
            <person name="Abt D.N."/>
            <person name="Adryan B."/>
            <person name="Aguade M."/>
            <person name="Akashi H."/>
            <person name="Anderson W.W."/>
            <person name="Aquadro C.F."/>
            <person name="Ardell D.H."/>
            <person name="Arguello R."/>
            <person name="Artieri C.G."/>
            <person name="Barbash D.A."/>
            <person name="Barker D."/>
            <person name="Barsanti P."/>
            <person name="Batterham P."/>
            <person name="Batzoglou S."/>
            <person name="Begun D."/>
            <person name="Bhutkar A."/>
            <person name="Blanco E."/>
            <person name="Bosak S.A."/>
            <person name="Bradley R.K."/>
            <person name="Brand A.D."/>
            <person name="Brent M.R."/>
            <person name="Brooks A.N."/>
            <person name="Brown R.H."/>
            <person name="Butlin R.K."/>
            <person name="Caggese C."/>
            <person name="Calvi B.R."/>
            <person name="Bernardo de Carvalho A."/>
            <person name="Caspi A."/>
            <person name="Castrezana S."/>
            <person name="Celniker S.E."/>
            <person name="Chang J.L."/>
            <person name="Chapple C."/>
            <person name="Chatterji S."/>
            <person name="Chinwalla A."/>
            <person name="Civetta A."/>
            <person name="Clifton S.W."/>
            <person name="Comeron J.M."/>
            <person name="Costello J.C."/>
            <person name="Coyne J.A."/>
            <person name="Daub J."/>
            <person name="David R.G."/>
            <person name="Delcher A.L."/>
            <person name="Delehaunty K."/>
            <person name="Do C.B."/>
            <person name="Ebling H."/>
            <person name="Edwards K."/>
            <person name="Eickbush T."/>
            <person name="Evans J.D."/>
            <person name="Filipski A."/>
            <person name="Findeiss S."/>
            <person name="Freyhult E."/>
            <person name="Fulton L."/>
            <person name="Fulton R."/>
            <person name="Garcia A.C."/>
            <person name="Gardiner A."/>
            <person name="Garfield D.A."/>
            <person name="Garvin B.E."/>
            <person name="Gibson G."/>
            <person name="Gilbert D."/>
            <person name="Gnerre S."/>
            <person name="Godfrey J."/>
            <person name="Good R."/>
            <person name="Gotea V."/>
            <person name="Gravely B."/>
            <person name="Greenberg A.J."/>
            <person name="Griffiths-Jones S."/>
            <person name="Gross S."/>
            <person name="Guigo R."/>
            <person name="Gustafson E.A."/>
            <person name="Haerty W."/>
            <person name="Hahn M.W."/>
            <person name="Halligan D.L."/>
            <person name="Halpern A.L."/>
            <person name="Halter G.M."/>
            <person name="Han M.V."/>
            <person name="Heger A."/>
            <person name="Hillier L."/>
            <person name="Hinrichs A.S."/>
            <person name="Holmes I."/>
            <person name="Hoskins R.A."/>
            <person name="Hubisz M.J."/>
            <person name="Hultmark D."/>
            <person name="Huntley M.A."/>
            <person name="Jaffe D.B."/>
            <person name="Jagadeeshan S."/>
            <person name="Jeck W.R."/>
            <person name="Johnson J."/>
            <person name="Jones C.D."/>
            <person name="Jordan W.C."/>
            <person name="Karpen G.H."/>
            <person name="Kataoka E."/>
            <person name="Keightley P.D."/>
            <person name="Kheradpour P."/>
            <person name="Kirkness E.F."/>
            <person name="Koerich L.B."/>
            <person name="Kristiansen K."/>
            <person name="Kudrna D."/>
            <person name="Kulathinal R.J."/>
            <person name="Kumar S."/>
            <person name="Kwok R."/>
            <person name="Lander E."/>
            <person name="Langley C.H."/>
            <person name="Lapoint R."/>
            <person name="Lazzaro B.P."/>
            <person name="Lee S.J."/>
            <person name="Levesque L."/>
            <person name="Li R."/>
            <person name="Lin C.F."/>
            <person name="Lin M.F."/>
            <person name="Lindblad-Toh K."/>
            <person name="Llopart A."/>
            <person name="Long M."/>
            <person name="Low L."/>
            <person name="Lozovsky E."/>
            <person name="Lu J."/>
            <person name="Luo M."/>
            <person name="Machado C.A."/>
            <person name="Makalowski W."/>
            <person name="Marzo M."/>
            <person name="Matsuda M."/>
            <person name="Matzkin L."/>
            <person name="McAllister B."/>
            <person name="McBride C.S."/>
            <person name="McKernan B."/>
            <person name="McKernan K."/>
            <person name="Mendez-Lago M."/>
            <person name="Minx P."/>
            <person name="Mollenhauer M.U."/>
            <person name="Montooth K."/>
            <person name="Mount S.M."/>
            <person name="Mu X."/>
            <person name="Myers E."/>
            <person name="Negre B."/>
            <person name="Newfeld S."/>
            <person name="Nielsen R."/>
            <person name="Noor M.A."/>
            <person name="O'Grady P."/>
            <person name="Pachter L."/>
            <person name="Papaceit M."/>
            <person name="Parisi M.J."/>
            <person name="Parisi M."/>
            <person name="Parts L."/>
            <person name="Pedersen J.S."/>
            <person name="Pesole G."/>
            <person name="Phillippy A.M."/>
            <person name="Ponting C.P."/>
            <person name="Pop M."/>
            <person name="Porcelli D."/>
            <person name="Powell J.R."/>
            <person name="Prohaska S."/>
            <person name="Pruitt K."/>
            <person name="Puig M."/>
            <person name="Quesneville H."/>
            <person name="Ram K.R."/>
            <person name="Rand D."/>
            <person name="Rasmussen M.D."/>
            <person name="Reed L.K."/>
            <person name="Reenan R."/>
            <person name="Reily A."/>
            <person name="Remington K.A."/>
            <person name="Rieger T.T."/>
            <person name="Ritchie M.G."/>
            <person name="Robin C."/>
            <person name="Rogers Y.H."/>
            <person name="Rohde C."/>
            <person name="Rozas J."/>
            <person name="Rubenfield M.J."/>
            <person name="Ruiz A."/>
            <person name="Russo S."/>
            <person name="Salzberg S.L."/>
            <person name="Sanchez-Gracia A."/>
            <person name="Saranga D.J."/>
            <person name="Sato H."/>
            <person name="Schaeffer S.W."/>
            <person name="Schatz M.C."/>
            <person name="Schlenke T."/>
            <person name="Schwartz R."/>
            <person name="Segarra C."/>
            <person name="Singh R.S."/>
            <person name="Sirot L."/>
            <person name="Sirota M."/>
            <person name="Sisneros N.B."/>
            <person name="Smith C.D."/>
            <person name="Smith T.F."/>
            <person name="Spieth J."/>
            <person name="Stage D.E."/>
            <person name="Stark A."/>
            <person name="Stephan W."/>
            <person name="Strausberg R.L."/>
            <person name="Strempel S."/>
            <person name="Sturgill D."/>
            <person name="Sutton G."/>
            <person name="Sutton G.G."/>
            <person name="Tao W."/>
            <person name="Teichmann S."/>
            <person name="Tobari Y.N."/>
            <person name="Tomimura Y."/>
            <person name="Tsolas J.M."/>
            <person name="Valente V.L."/>
            <person name="Venter E."/>
            <person name="Venter J.C."/>
            <person name="Vicario S."/>
            <person name="Vieira F.G."/>
            <person name="Vilella A.J."/>
            <person name="Villasante A."/>
            <person name="Walenz B."/>
            <person name="Wang J."/>
            <person name="Wasserman M."/>
            <person name="Watts T."/>
            <person name="Wilson D."/>
            <person name="Wilson R.K."/>
            <person name="Wing R.A."/>
            <person name="Wolfner M.F."/>
            <person name="Wong A."/>
            <person name="Wong G.K."/>
            <person name="Wu C.I."/>
            <person name="Wu G."/>
            <person name="Yamamoto D."/>
            <person name="Yang H.P."/>
            <person name="Yang S.P."/>
            <person name="Yorke J.A."/>
            <person name="Yoshida K."/>
            <person name="Zdobnov E."/>
            <person name="Zhang P."/>
            <person name="Zhang Y."/>
            <person name="Zimin A.V."/>
            <person name="Baldwin J."/>
            <person name="Abdouelleil A."/>
            <person name="Abdulkadir J."/>
            <person name="Abebe A."/>
            <person name="Abera B."/>
            <person name="Abreu J."/>
            <person name="Acer S.C."/>
            <person name="Aftuck L."/>
            <person name="Alexander A."/>
            <person name="An P."/>
            <person name="Anderson E."/>
            <person name="Anderson S."/>
            <person name="Arachi H."/>
            <person name="Azer M."/>
            <person name="Bachantsang P."/>
            <person name="Barry A."/>
            <person name="Bayul T."/>
            <person name="Berlin A."/>
            <person name="Bessette D."/>
            <person name="Bloom T."/>
            <person name="Blye J."/>
            <person name="Boguslavskiy L."/>
            <person name="Bonnet C."/>
            <person name="Boukhgalter B."/>
            <person name="Bourzgui I."/>
            <person name="Brown A."/>
            <person name="Cahill P."/>
            <person name="Channer S."/>
            <person name="Cheshatsang Y."/>
            <person name="Chuda L."/>
            <person name="Citroen M."/>
            <person name="Collymore A."/>
            <person name="Cooke P."/>
            <person name="Costello M."/>
            <person name="D'Aco K."/>
            <person name="Daza R."/>
            <person name="De Haan G."/>
            <person name="DeGray S."/>
            <person name="DeMaso C."/>
            <person name="Dhargay N."/>
            <person name="Dooley K."/>
            <person name="Dooley E."/>
            <person name="Doricent M."/>
            <person name="Dorje P."/>
            <person name="Dorjee K."/>
            <person name="Dupes A."/>
            <person name="Elong R."/>
            <person name="Falk J."/>
            <person name="Farina A."/>
            <person name="Faro S."/>
            <person name="Ferguson D."/>
            <person name="Fisher S."/>
            <person name="Foley C.D."/>
            <person name="Franke A."/>
            <person name="Friedrich D."/>
            <person name="Gadbois L."/>
            <person name="Gearin G."/>
            <person name="Gearin C.R."/>
            <person name="Giannoukos G."/>
            <person name="Goode T."/>
            <person name="Graham J."/>
            <person name="Grandbois E."/>
            <person name="Grewal S."/>
            <person name="Gyaltsen K."/>
            <person name="Hafez N."/>
            <person name="Hagos B."/>
            <person name="Hall J."/>
            <person name="Henson C."/>
            <person name="Hollinger A."/>
            <person name="Honan T."/>
            <person name="Huard M.D."/>
            <person name="Hughes L."/>
            <person name="Hurhula B."/>
            <person name="Husby M.E."/>
            <person name="Kamat A."/>
            <person name="Kanga B."/>
            <person name="Kashin S."/>
            <person name="Khazanovich D."/>
            <person name="Kisner P."/>
            <person name="Lance K."/>
            <person name="Lara M."/>
            <person name="Lee W."/>
            <person name="Lennon N."/>
            <person name="Letendre F."/>
            <person name="LeVine R."/>
            <person name="Lipovsky A."/>
            <person name="Liu X."/>
            <person name="Liu J."/>
            <person name="Liu S."/>
            <person name="Lokyitsang T."/>
            <person name="Lokyitsang Y."/>
            <person name="Lubonja R."/>
            <person name="Lui A."/>
            <person name="MacDonald P."/>
            <person name="Magnisalis V."/>
            <person name="Maru K."/>
            <person name="Matthews C."/>
            <person name="McCusker W."/>
            <person name="McDonough S."/>
            <person name="Mehta T."/>
            <person name="Meldrim J."/>
            <person name="Meneus L."/>
            <person name="Mihai O."/>
            <person name="Mihalev A."/>
            <person name="Mihova T."/>
            <person name="Mittelman R."/>
            <person name="Mlenga V."/>
            <person name="Montmayeur A."/>
            <person name="Mulrain L."/>
            <person name="Navidi A."/>
            <person name="Naylor J."/>
            <person name="Negash T."/>
            <person name="Nguyen T."/>
            <person name="Nguyen N."/>
            <person name="Nicol R."/>
            <person name="Norbu C."/>
            <person name="Norbu N."/>
            <person name="Novod N."/>
            <person name="O'Neill B."/>
            <person name="Osman S."/>
            <person name="Markiewicz E."/>
            <person name="Oyono O.L."/>
            <person name="Patti C."/>
            <person name="Phunkhang P."/>
            <person name="Pierre F."/>
            <person name="Priest M."/>
            <person name="Raghuraman S."/>
            <person name="Rege F."/>
            <person name="Reyes R."/>
            <person name="Rise C."/>
            <person name="Rogov P."/>
            <person name="Ross K."/>
            <person name="Ryan E."/>
            <person name="Settipalli S."/>
            <person name="Shea T."/>
            <person name="Sherpa N."/>
            <person name="Shi L."/>
            <person name="Shih D."/>
            <person name="Sparrow T."/>
            <person name="Spaulding J."/>
            <person name="Stalker J."/>
            <person name="Stange-Thomann N."/>
            <person name="Stavropoulos S."/>
            <person name="Stone C."/>
            <person name="Strader C."/>
            <person name="Tesfaye S."/>
            <person name="Thomson T."/>
            <person name="Thoulutsang Y."/>
            <person name="Thoulutsang D."/>
            <person name="Topham K."/>
            <person name="Topping I."/>
            <person name="Tsamla T."/>
            <person name="Vassiliev H."/>
            <person name="Vo A."/>
            <person name="Wangchuk T."/>
            <person name="Wangdi T."/>
            <person name="Weiand M."/>
            <person name="Wilkinson J."/>
            <person name="Wilson A."/>
            <person name="Yadav S."/>
            <person name="Young G."/>
            <person name="Yu Q."/>
            <person name="Zembek L."/>
            <person name="Zhong D."/>
            <person name="Zimmer A."/>
            <person name="Zwirko Z."/>
            <person name="Jaffe D.B."/>
            <person name="Alvarez P."/>
            <person name="Brockman W."/>
            <person name="Butler J."/>
            <person name="Chin C."/>
            <person name="Gnerre S."/>
            <person name="Grabherr M."/>
            <person name="Kleber M."/>
            <person name="Mauceli E."/>
            <person name="MacCallum I."/>
        </authorList>
    </citation>
    <scope>NUCLEOTIDE SEQUENCE [LARGE SCALE GENOMIC DNA]</scope>
    <source>
        <strain evidence="15">MSH-3 / Tucson 14011-0111.49</strain>
    </source>
</reference>
<keyword evidence="7" id="KW-0653">Protein transport</keyword>
<evidence type="ECO:0000256" key="2">
    <source>
        <dbReference type="ARBA" id="ARBA00009874"/>
    </source>
</evidence>
<keyword evidence="4" id="KW-0813">Transport</keyword>
<protein>
    <recommendedName>
        <fullName evidence="3">Mitochondrial import receptor subunit TOM22 homolog</fullName>
    </recommendedName>
</protein>
<evidence type="ECO:0000256" key="9">
    <source>
        <dbReference type="ARBA" id="ARBA00023010"/>
    </source>
</evidence>
<feature type="region of interest" description="Disordered" evidence="13">
    <location>
        <begin position="1"/>
        <end position="52"/>
    </location>
</feature>
<evidence type="ECO:0000256" key="4">
    <source>
        <dbReference type="ARBA" id="ARBA00022448"/>
    </source>
</evidence>
<evidence type="ECO:0000256" key="8">
    <source>
        <dbReference type="ARBA" id="ARBA00022989"/>
    </source>
</evidence>
<dbReference type="GO" id="GO:0006886">
    <property type="term" value="P:intracellular protein transport"/>
    <property type="evidence" value="ECO:0007669"/>
    <property type="project" value="InterPro"/>
</dbReference>
<feature type="compositionally biased region" description="Basic and acidic residues" evidence="13">
    <location>
        <begin position="22"/>
        <end position="31"/>
    </location>
</feature>
<evidence type="ECO:0000256" key="7">
    <source>
        <dbReference type="ARBA" id="ARBA00022927"/>
    </source>
</evidence>
<evidence type="ECO:0000256" key="12">
    <source>
        <dbReference type="ARBA" id="ARBA00023170"/>
    </source>
</evidence>
<dbReference type="KEGG" id="dpe:6600996"/>
<dbReference type="GO" id="GO:0005742">
    <property type="term" value="C:mitochondrial outer membrane translocase complex"/>
    <property type="evidence" value="ECO:0007669"/>
    <property type="project" value="EnsemblMetazoa"/>
</dbReference>
<comment type="similarity">
    <text evidence="2">Belongs to the Tom22 family.</text>
</comment>
<evidence type="ECO:0000256" key="6">
    <source>
        <dbReference type="ARBA" id="ARBA00022787"/>
    </source>
</evidence>
<keyword evidence="15" id="KW-1185">Reference proteome</keyword>
<dbReference type="AlphaFoldDB" id="B4H5Q3"/>
<keyword evidence="11" id="KW-0472">Membrane</keyword>
<evidence type="ECO:0000256" key="13">
    <source>
        <dbReference type="SAM" id="MobiDB-lite"/>
    </source>
</evidence>
<dbReference type="InterPro" id="IPR005683">
    <property type="entry name" value="Tom22"/>
</dbReference>
<name>B4H5Q3_DROPE</name>
<dbReference type="Pfam" id="PF04281">
    <property type="entry name" value="Tom22"/>
    <property type="match status" value="1"/>
</dbReference>
<keyword evidence="6" id="KW-1000">Mitochondrion outer membrane</keyword>
<gene>
    <name evidence="14" type="primary">Dper\GL16203</name>
    <name evidence="14" type="ORF">Dper_GL16203</name>
</gene>
<accession>B4H5Q3</accession>
<evidence type="ECO:0000256" key="1">
    <source>
        <dbReference type="ARBA" id="ARBA00004572"/>
    </source>
</evidence>
<sequence>MDSDPEIEFIEKDSGMSSLGGSKDETPERRTVATASAEQPARDEENYDDEPDETLSERFIGLTEMLPGPVRTAACTVADTSVKTCKGLFSFSRNAAWIFFTTSIIMFAPIVFETERATMEELHKSQQKQVLLGPSSAMASTPSNLRPICHWFVKAINISSITS</sequence>
<dbReference type="OrthoDB" id="10016939at2759"/>
<keyword evidence="10" id="KW-0496">Mitochondrion</keyword>
<dbReference type="PhylomeDB" id="B4H5Q3"/>
<proteinExistence type="inferred from homology"/>
<keyword evidence="8" id="KW-1133">Transmembrane helix</keyword>
<evidence type="ECO:0000313" key="14">
    <source>
        <dbReference type="EMBL" id="EDW33105.1"/>
    </source>
</evidence>
<evidence type="ECO:0000256" key="10">
    <source>
        <dbReference type="ARBA" id="ARBA00023128"/>
    </source>
</evidence>
<dbReference type="OMA" id="DKDSGME"/>
<dbReference type="HOGENOM" id="CLU_108175_0_0_1"/>
<organism evidence="15">
    <name type="scientific">Drosophila persimilis</name>
    <name type="common">Fruit fly</name>
    <dbReference type="NCBI Taxonomy" id="7234"/>
    <lineage>
        <taxon>Eukaryota</taxon>
        <taxon>Metazoa</taxon>
        <taxon>Ecdysozoa</taxon>
        <taxon>Arthropoda</taxon>
        <taxon>Hexapoda</taxon>
        <taxon>Insecta</taxon>
        <taxon>Pterygota</taxon>
        <taxon>Neoptera</taxon>
        <taxon>Endopterygota</taxon>
        <taxon>Diptera</taxon>
        <taxon>Brachycera</taxon>
        <taxon>Muscomorpha</taxon>
        <taxon>Ephydroidea</taxon>
        <taxon>Drosophilidae</taxon>
        <taxon>Drosophila</taxon>
        <taxon>Sophophora</taxon>
    </lineage>
</organism>
<dbReference type="STRING" id="7234.B4H5Q3"/>
<keyword evidence="12" id="KW-0675">Receptor</keyword>